<keyword evidence="3" id="KW-1185">Reference proteome</keyword>
<feature type="transmembrane region" description="Helical" evidence="1">
    <location>
        <begin position="40"/>
        <end position="57"/>
    </location>
</feature>
<reference evidence="2 3" key="1">
    <citation type="journal article" date="2018" name="Sci. Rep.">
        <title>Genomic signatures of local adaptation to the degree of environmental predictability in rotifers.</title>
        <authorList>
            <person name="Franch-Gras L."/>
            <person name="Hahn C."/>
            <person name="Garcia-Roger E.M."/>
            <person name="Carmona M.J."/>
            <person name="Serra M."/>
            <person name="Gomez A."/>
        </authorList>
    </citation>
    <scope>NUCLEOTIDE SEQUENCE [LARGE SCALE GENOMIC DNA]</scope>
    <source>
        <strain evidence="2">HYR1</strain>
    </source>
</reference>
<comment type="caution">
    <text evidence="2">The sequence shown here is derived from an EMBL/GenBank/DDBJ whole genome shotgun (WGS) entry which is preliminary data.</text>
</comment>
<dbReference type="Proteomes" id="UP000276133">
    <property type="component" value="Unassembled WGS sequence"/>
</dbReference>
<protein>
    <submittedName>
        <fullName evidence="2">Uncharacterized protein</fullName>
    </submittedName>
</protein>
<proteinExistence type="predicted"/>
<keyword evidence="1" id="KW-0812">Transmembrane</keyword>
<keyword evidence="1" id="KW-0472">Membrane</keyword>
<evidence type="ECO:0000313" key="3">
    <source>
        <dbReference type="Proteomes" id="UP000276133"/>
    </source>
</evidence>
<gene>
    <name evidence="2" type="ORF">BpHYR1_048385</name>
</gene>
<dbReference type="AlphaFoldDB" id="A0A3M7QFI8"/>
<accession>A0A3M7QFI8</accession>
<keyword evidence="1" id="KW-1133">Transmembrane helix</keyword>
<evidence type="ECO:0000313" key="2">
    <source>
        <dbReference type="EMBL" id="RNA09982.1"/>
    </source>
</evidence>
<name>A0A3M7QFI8_BRAPC</name>
<organism evidence="2 3">
    <name type="scientific">Brachionus plicatilis</name>
    <name type="common">Marine rotifer</name>
    <name type="synonym">Brachionus muelleri</name>
    <dbReference type="NCBI Taxonomy" id="10195"/>
    <lineage>
        <taxon>Eukaryota</taxon>
        <taxon>Metazoa</taxon>
        <taxon>Spiralia</taxon>
        <taxon>Gnathifera</taxon>
        <taxon>Rotifera</taxon>
        <taxon>Eurotatoria</taxon>
        <taxon>Monogononta</taxon>
        <taxon>Pseudotrocha</taxon>
        <taxon>Ploima</taxon>
        <taxon>Brachionidae</taxon>
        <taxon>Brachionus</taxon>
    </lineage>
</organism>
<dbReference type="EMBL" id="REGN01006323">
    <property type="protein sequence ID" value="RNA09982.1"/>
    <property type="molecule type" value="Genomic_DNA"/>
</dbReference>
<sequence>MKDEPNVLELRFWYCVKAVKWWGINGILLMGEISMGPCGIYTKILTLTAAFLVAAYLEKKWVKCMH</sequence>
<evidence type="ECO:0000256" key="1">
    <source>
        <dbReference type="SAM" id="Phobius"/>
    </source>
</evidence>